<dbReference type="GO" id="GO:0016034">
    <property type="term" value="F:maleylacetoacetate isomerase activity"/>
    <property type="evidence" value="ECO:0007669"/>
    <property type="project" value="TreeGrafter"/>
</dbReference>
<feature type="domain" description="GST C-terminal" evidence="2">
    <location>
        <begin position="89"/>
        <end position="221"/>
    </location>
</feature>
<accession>A0A3B5BIE8</accession>
<dbReference type="Gene3D" id="3.40.30.10">
    <property type="entry name" value="Glutaredoxin"/>
    <property type="match status" value="1"/>
</dbReference>
<dbReference type="PANTHER" id="PTHR42673:SF4">
    <property type="entry name" value="MALEYLACETOACETATE ISOMERASE"/>
    <property type="match status" value="1"/>
</dbReference>
<dbReference type="CDD" id="cd00299">
    <property type="entry name" value="GST_C_family"/>
    <property type="match status" value="1"/>
</dbReference>
<dbReference type="SFLD" id="SFLDG00358">
    <property type="entry name" value="Main_(cytGST)"/>
    <property type="match status" value="1"/>
</dbReference>
<protein>
    <submittedName>
        <fullName evidence="3">Glutathione S-transferase A-like</fullName>
    </submittedName>
</protein>
<evidence type="ECO:0000259" key="2">
    <source>
        <dbReference type="PROSITE" id="PS50405"/>
    </source>
</evidence>
<name>A0A3B5BIE8_9TELE</name>
<dbReference type="SFLD" id="SFLDS00019">
    <property type="entry name" value="Glutathione_Transferase_(cytos"/>
    <property type="match status" value="1"/>
</dbReference>
<dbReference type="PROSITE" id="PS50404">
    <property type="entry name" value="GST_NTER"/>
    <property type="match status" value="1"/>
</dbReference>
<dbReference type="CDD" id="cd00570">
    <property type="entry name" value="GST_N_family"/>
    <property type="match status" value="1"/>
</dbReference>
<dbReference type="InterPro" id="IPR040079">
    <property type="entry name" value="Glutathione_S-Trfase"/>
</dbReference>
<reference evidence="3" key="1">
    <citation type="submission" date="2023-09" db="UniProtKB">
        <authorList>
            <consortium name="Ensembl"/>
        </authorList>
    </citation>
    <scope>IDENTIFICATION</scope>
</reference>
<dbReference type="InterPro" id="IPR004046">
    <property type="entry name" value="GST_C"/>
</dbReference>
<dbReference type="Pfam" id="PF14497">
    <property type="entry name" value="GST_C_3"/>
    <property type="match status" value="1"/>
</dbReference>
<dbReference type="STRING" id="144197.ENSSPAP00000026747"/>
<dbReference type="PANTHER" id="PTHR42673">
    <property type="entry name" value="MALEYLACETOACETATE ISOMERASE"/>
    <property type="match status" value="1"/>
</dbReference>
<dbReference type="GO" id="GO:0006559">
    <property type="term" value="P:L-phenylalanine catabolic process"/>
    <property type="evidence" value="ECO:0007669"/>
    <property type="project" value="TreeGrafter"/>
</dbReference>
<dbReference type="InterPro" id="IPR004045">
    <property type="entry name" value="Glutathione_S-Trfase_N"/>
</dbReference>
<dbReference type="SUPFAM" id="SSF52833">
    <property type="entry name" value="Thioredoxin-like"/>
    <property type="match status" value="1"/>
</dbReference>
<dbReference type="FunFam" id="3.40.30.10:FF:000221">
    <property type="entry name" value="Glutathione S-transferase rho"/>
    <property type="match status" value="1"/>
</dbReference>
<evidence type="ECO:0000313" key="3">
    <source>
        <dbReference type="Ensembl" id="ENSSPAP00000026747.1"/>
    </source>
</evidence>
<organism evidence="3">
    <name type="scientific">Stegastes partitus</name>
    <name type="common">bicolor damselfish</name>
    <dbReference type="NCBI Taxonomy" id="144197"/>
    <lineage>
        <taxon>Eukaryota</taxon>
        <taxon>Metazoa</taxon>
        <taxon>Chordata</taxon>
        <taxon>Craniata</taxon>
        <taxon>Vertebrata</taxon>
        <taxon>Euteleostomi</taxon>
        <taxon>Actinopterygii</taxon>
        <taxon>Neopterygii</taxon>
        <taxon>Teleostei</taxon>
        <taxon>Neoteleostei</taxon>
        <taxon>Acanthomorphata</taxon>
        <taxon>Ovalentaria</taxon>
        <taxon>Pomacentridae</taxon>
        <taxon>Stegastes</taxon>
    </lineage>
</organism>
<dbReference type="InterPro" id="IPR010987">
    <property type="entry name" value="Glutathione-S-Trfase_C-like"/>
</dbReference>
<dbReference type="Ensembl" id="ENSSPAT00000027184.1">
    <property type="protein sequence ID" value="ENSSPAP00000026747.1"/>
    <property type="gene ID" value="ENSSPAG00000019695.1"/>
</dbReference>
<feature type="domain" description="GST N-terminal" evidence="1">
    <location>
        <begin position="3"/>
        <end position="85"/>
    </location>
</feature>
<dbReference type="GO" id="GO:0006749">
    <property type="term" value="P:glutathione metabolic process"/>
    <property type="evidence" value="ECO:0007669"/>
    <property type="project" value="TreeGrafter"/>
</dbReference>
<dbReference type="GO" id="GO:0005739">
    <property type="term" value="C:mitochondrion"/>
    <property type="evidence" value="ECO:0007669"/>
    <property type="project" value="TreeGrafter"/>
</dbReference>
<dbReference type="SUPFAM" id="SSF47616">
    <property type="entry name" value="GST C-terminal domain-like"/>
    <property type="match status" value="1"/>
</dbReference>
<dbReference type="GeneTree" id="ENSGT00510000049601"/>
<dbReference type="Gene3D" id="1.20.1050.10">
    <property type="match status" value="1"/>
</dbReference>
<dbReference type="InterPro" id="IPR036249">
    <property type="entry name" value="Thioredoxin-like_sf"/>
</dbReference>
<proteinExistence type="predicted"/>
<dbReference type="GO" id="GO:0004364">
    <property type="term" value="F:glutathione transferase activity"/>
    <property type="evidence" value="ECO:0007669"/>
    <property type="project" value="TreeGrafter"/>
</dbReference>
<dbReference type="PROSITE" id="PS50405">
    <property type="entry name" value="GST_CTER"/>
    <property type="match status" value="1"/>
</dbReference>
<dbReference type="AlphaFoldDB" id="A0A3B5BIE8"/>
<evidence type="ECO:0000259" key="1">
    <source>
        <dbReference type="PROSITE" id="PS50404"/>
    </source>
</evidence>
<sequence>MAESMRLLWGSGSPPCWRVMIALEEKNLQGYESKVLSFEEGGHKSPEVLEINPRAELPAFKHGDNIVNESAAACLYLESQFKSQGNKLTPDSPAQQALMYQRLMEGILLTAKIGYVAFYDYYYPVGEQHDSTMKRNKEKLTTEFKLWERYLQNTPCTVSSGSYLAGPFSLADVVVFPDIAYAFRFGLSAERYPNLAKYYNLLKERPSIKATWQSEWMATAQGDDALKDI</sequence>
<dbReference type="InterPro" id="IPR036282">
    <property type="entry name" value="Glutathione-S-Trfase_C_sf"/>
</dbReference>
<dbReference type="Pfam" id="PF13409">
    <property type="entry name" value="GST_N_2"/>
    <property type="match status" value="1"/>
</dbReference>